<comment type="caution">
    <text evidence="4">The sequence shown here is derived from an EMBL/GenBank/DDBJ whole genome shotgun (WGS) entry which is preliminary data.</text>
</comment>
<dbReference type="InterPro" id="IPR007759">
    <property type="entry name" value="Asxl_HARE-HTH"/>
</dbReference>
<accession>A0A934KDJ1</accession>
<gene>
    <name evidence="4" type="ORF">JF888_14985</name>
</gene>
<proteinExistence type="predicted"/>
<organism evidence="4 5">
    <name type="scientific">Candidatus Dormiibacter inghamiae</name>
    <dbReference type="NCBI Taxonomy" id="3127013"/>
    <lineage>
        <taxon>Bacteria</taxon>
        <taxon>Bacillati</taxon>
        <taxon>Candidatus Dormiibacterota</taxon>
        <taxon>Candidatus Dormibacteria</taxon>
        <taxon>Candidatus Dormibacterales</taxon>
        <taxon>Candidatus Dormibacteraceae</taxon>
        <taxon>Candidatus Dormiibacter</taxon>
    </lineage>
</organism>
<dbReference type="PROSITE" id="PS51913">
    <property type="entry name" value="HTH_HARE"/>
    <property type="match status" value="1"/>
</dbReference>
<evidence type="ECO:0000313" key="5">
    <source>
        <dbReference type="Proteomes" id="UP000620075"/>
    </source>
</evidence>
<feature type="region of interest" description="Disordered" evidence="2">
    <location>
        <begin position="165"/>
        <end position="186"/>
    </location>
</feature>
<evidence type="ECO:0000256" key="1">
    <source>
        <dbReference type="ARBA" id="ARBA00023163"/>
    </source>
</evidence>
<feature type="domain" description="HTH HARE-type" evidence="3">
    <location>
        <begin position="95"/>
        <end position="160"/>
    </location>
</feature>
<keyword evidence="1" id="KW-0804">Transcription</keyword>
<evidence type="ECO:0000256" key="2">
    <source>
        <dbReference type="SAM" id="MobiDB-lite"/>
    </source>
</evidence>
<dbReference type="Pfam" id="PF05066">
    <property type="entry name" value="HARE-HTH"/>
    <property type="match status" value="1"/>
</dbReference>
<sequence>MNGVDTASAERAYVGGLKWRQDQIRSKLGLIAAEIESLASAEKETRRELEAIELLLQATGHGTDEKADVSPTYSRDGRRENPSIGNGSGIGPTARRVYELAQQALRDAGVPLHYRVLADEIQKEMRLSGADPGATLIAHLHRAPHLFPRVGRGIYAIPEVLPADGSSAGNALGDSGRRPRVRRRTK</sequence>
<feature type="region of interest" description="Disordered" evidence="2">
    <location>
        <begin position="62"/>
        <end position="92"/>
    </location>
</feature>
<dbReference type="EMBL" id="JAEKNQ010000058">
    <property type="protein sequence ID" value="MBJ7604464.1"/>
    <property type="molecule type" value="Genomic_DNA"/>
</dbReference>
<evidence type="ECO:0000313" key="4">
    <source>
        <dbReference type="EMBL" id="MBJ7604464.1"/>
    </source>
</evidence>
<evidence type="ECO:0000259" key="3">
    <source>
        <dbReference type="PROSITE" id="PS51913"/>
    </source>
</evidence>
<dbReference type="RefSeq" id="WP_338182155.1">
    <property type="nucleotide sequence ID" value="NZ_JAEKNQ010000058.1"/>
</dbReference>
<protein>
    <submittedName>
        <fullName evidence="4">Winged helix-turn-helix domain-containing protein</fullName>
    </submittedName>
</protein>
<dbReference type="AlphaFoldDB" id="A0A934KDJ1"/>
<name>A0A934KDJ1_9BACT</name>
<reference evidence="4 5" key="1">
    <citation type="submission" date="2020-10" db="EMBL/GenBank/DDBJ databases">
        <title>Ca. Dormibacterota MAGs.</title>
        <authorList>
            <person name="Montgomery K."/>
        </authorList>
    </citation>
    <scope>NUCLEOTIDE SEQUENCE [LARGE SCALE GENOMIC DNA]</scope>
    <source>
        <strain evidence="4">SC8811_S16_3</strain>
    </source>
</reference>
<dbReference type="Proteomes" id="UP000620075">
    <property type="component" value="Unassembled WGS sequence"/>
</dbReference>
<dbReference type="GO" id="GO:0006355">
    <property type="term" value="P:regulation of DNA-templated transcription"/>
    <property type="evidence" value="ECO:0007669"/>
    <property type="project" value="InterPro"/>
</dbReference>